<dbReference type="RefSeq" id="WP_341836158.1">
    <property type="nucleotide sequence ID" value="NZ_CP149822.1"/>
</dbReference>
<dbReference type="PANTHER" id="PTHR30348:SF14">
    <property type="entry name" value="BLR8050 PROTEIN"/>
    <property type="match status" value="1"/>
</dbReference>
<protein>
    <submittedName>
        <fullName evidence="1">DUF72 domain-containing protein</fullName>
    </submittedName>
</protein>
<proteinExistence type="predicted"/>
<dbReference type="PANTHER" id="PTHR30348">
    <property type="entry name" value="UNCHARACTERIZED PROTEIN YECE"/>
    <property type="match status" value="1"/>
</dbReference>
<dbReference type="Pfam" id="PF01904">
    <property type="entry name" value="DUF72"/>
    <property type="match status" value="1"/>
</dbReference>
<organism evidence="1 2">
    <name type="scientific">Chitinophaga pollutisoli</name>
    <dbReference type="NCBI Taxonomy" id="3133966"/>
    <lineage>
        <taxon>Bacteria</taxon>
        <taxon>Pseudomonadati</taxon>
        <taxon>Bacteroidota</taxon>
        <taxon>Chitinophagia</taxon>
        <taxon>Chitinophagales</taxon>
        <taxon>Chitinophagaceae</taxon>
        <taxon>Chitinophaga</taxon>
    </lineage>
</organism>
<name>A0ABZ2YP82_9BACT</name>
<evidence type="ECO:0000313" key="2">
    <source>
        <dbReference type="Proteomes" id="UP001485459"/>
    </source>
</evidence>
<reference evidence="2" key="1">
    <citation type="submission" date="2024-03" db="EMBL/GenBank/DDBJ databases">
        <title>Chitinophaga horti sp. nov., isolated from garden soil.</title>
        <authorList>
            <person name="Lee D.S."/>
            <person name="Han D.M."/>
            <person name="Baek J.H."/>
            <person name="Choi D.G."/>
            <person name="Jeon J.H."/>
            <person name="Jeon C.O."/>
        </authorList>
    </citation>
    <scope>NUCLEOTIDE SEQUENCE [LARGE SCALE GENOMIC DNA]</scope>
    <source>
        <strain evidence="2">GPA1</strain>
    </source>
</reference>
<dbReference type="SUPFAM" id="SSF117396">
    <property type="entry name" value="TM1631-like"/>
    <property type="match status" value="1"/>
</dbReference>
<dbReference type="Proteomes" id="UP001485459">
    <property type="component" value="Chromosome"/>
</dbReference>
<dbReference type="InterPro" id="IPR002763">
    <property type="entry name" value="DUF72"/>
</dbReference>
<sequence>MKEKQTGHYHAGTSGLVLPVPNKQSFPPEFRDKTRLAYYASLFNSIEINRSFYTVPMAATVRRWAEEVPTGFTFTFKLWKGITHAKNMEFREADVLQFMEVIAGAGDKKGCLLVQLPPSAPVGRMEKTVRLLELIRAADARGEWKIALELRHASWYIPEVFAMADETRCSIVLHDMPRSANGRIGPEAPFIYLRFHGPAGDYKGGYGEEHLRFRCRQIRAWRREGKDVFVYFNNTIGDAIPNLMRLNRMVER</sequence>
<evidence type="ECO:0000313" key="1">
    <source>
        <dbReference type="EMBL" id="WZN41303.1"/>
    </source>
</evidence>
<accession>A0ABZ2YP82</accession>
<dbReference type="InterPro" id="IPR036520">
    <property type="entry name" value="UPF0759_sf"/>
</dbReference>
<gene>
    <name evidence="1" type="ORF">WJU16_25395</name>
</gene>
<keyword evidence="2" id="KW-1185">Reference proteome</keyword>
<dbReference type="Gene3D" id="3.20.20.410">
    <property type="entry name" value="Protein of unknown function UPF0759"/>
    <property type="match status" value="1"/>
</dbReference>
<dbReference type="EMBL" id="CP149822">
    <property type="protein sequence ID" value="WZN41303.1"/>
    <property type="molecule type" value="Genomic_DNA"/>
</dbReference>